<protein>
    <recommendedName>
        <fullName evidence="7">Ribosomal protein</fullName>
    </recommendedName>
</protein>
<feature type="compositionally biased region" description="Basic residues" evidence="4">
    <location>
        <begin position="228"/>
        <end position="237"/>
    </location>
</feature>
<dbReference type="SUPFAM" id="SSF56808">
    <property type="entry name" value="Ribosomal protein L1"/>
    <property type="match status" value="1"/>
</dbReference>
<sequence>MPHHQDHQLSFSDTGSSEGTTTIQTGSSAQAGEEEASSSSSTTTASSSHLISLADLSSHHSKGKTGETTHRRRSRARDKVPDPYEEYFTQQSKLFRHLEKRYIKFQKTSKEEQARARKNRSAKNNNNNTVPAVRNVRQKEKQSVTSNKRNSKIDNKSANTLVTASTSKDPNTNTDTGNMIGSSLAVVRSTVGRGVSQIARPAISITAATSPASSASFSSTASTSIRSQKLKTKKKKNAVNPDAMTATEAARVLRALEIANPTSSYSLTLSTKSTKSSLPIRGHFQLPLDPRRSSETILVFAEPNSPSSNLAKAAGAAYVGGDELFESVLSGKISPTRCLATPGMMPQVTRNLARYLGPKGLMPVAKRGLVGEGEELAEKIRDAAGRMEYRADKEGLVRIPVARMDFEIPSIENNIRSFIQSVRDDQSAGNTDDALTAAAKKKKKGSSITAVKLETTNGPSIEISDVL</sequence>
<dbReference type="InterPro" id="IPR028364">
    <property type="entry name" value="Ribosomal_uL1/biogenesis"/>
</dbReference>
<dbReference type="GeneID" id="87959945"/>
<comment type="similarity">
    <text evidence="1">Belongs to the universal ribosomal protein uL1 family.</text>
</comment>
<dbReference type="Gene3D" id="3.30.190.20">
    <property type="match status" value="1"/>
</dbReference>
<reference evidence="5 6" key="1">
    <citation type="submission" date="2024-01" db="EMBL/GenBank/DDBJ databases">
        <title>Comparative genomics of Cryptococcus and Kwoniella reveals pathogenesis evolution and contrasting modes of karyotype evolution via chromosome fusion or intercentromeric recombination.</title>
        <authorList>
            <person name="Coelho M.A."/>
            <person name="David-Palma M."/>
            <person name="Shea T."/>
            <person name="Bowers K."/>
            <person name="McGinley-Smith S."/>
            <person name="Mohammad A.W."/>
            <person name="Gnirke A."/>
            <person name="Yurkov A.M."/>
            <person name="Nowrousian M."/>
            <person name="Sun S."/>
            <person name="Cuomo C.A."/>
            <person name="Heitman J."/>
        </authorList>
    </citation>
    <scope>NUCLEOTIDE SEQUENCE [LARGE SCALE GENOMIC DNA]</scope>
    <source>
        <strain evidence="5">CBS 11374</strain>
    </source>
</reference>
<proteinExistence type="inferred from homology"/>
<feature type="compositionally biased region" description="Basic and acidic residues" evidence="4">
    <location>
        <begin position="106"/>
        <end position="115"/>
    </location>
</feature>
<evidence type="ECO:0008006" key="7">
    <source>
        <dbReference type="Google" id="ProtNLM"/>
    </source>
</evidence>
<evidence type="ECO:0000256" key="1">
    <source>
        <dbReference type="ARBA" id="ARBA00010531"/>
    </source>
</evidence>
<dbReference type="InterPro" id="IPR023673">
    <property type="entry name" value="Ribosomal_uL1_CS"/>
</dbReference>
<evidence type="ECO:0000256" key="2">
    <source>
        <dbReference type="ARBA" id="ARBA00022980"/>
    </source>
</evidence>
<keyword evidence="3" id="KW-0687">Ribonucleoprotein</keyword>
<accession>A0ABZ1DAI0</accession>
<dbReference type="PROSITE" id="PS01199">
    <property type="entry name" value="RIBOSOMAL_L1"/>
    <property type="match status" value="1"/>
</dbReference>
<evidence type="ECO:0000256" key="3">
    <source>
        <dbReference type="ARBA" id="ARBA00023274"/>
    </source>
</evidence>
<keyword evidence="6" id="KW-1185">Reference proteome</keyword>
<gene>
    <name evidence="5" type="ORF">IL334_007815</name>
</gene>
<dbReference type="CDD" id="cd00403">
    <property type="entry name" value="Ribosomal_L1"/>
    <property type="match status" value="1"/>
</dbReference>
<evidence type="ECO:0000313" key="5">
    <source>
        <dbReference type="EMBL" id="WRT70816.1"/>
    </source>
</evidence>
<dbReference type="RefSeq" id="XP_062795555.1">
    <property type="nucleotide sequence ID" value="XM_062939504.1"/>
</dbReference>
<feature type="region of interest" description="Disordered" evidence="4">
    <location>
        <begin position="211"/>
        <end position="239"/>
    </location>
</feature>
<evidence type="ECO:0000313" key="6">
    <source>
        <dbReference type="Proteomes" id="UP001329825"/>
    </source>
</evidence>
<keyword evidence="2" id="KW-0689">Ribosomal protein</keyword>
<dbReference type="PANTHER" id="PTHR36427:SF3">
    <property type="entry name" value="LARGE RIBOSOMAL SUBUNIT PROTEIN UL1M"/>
    <property type="match status" value="1"/>
</dbReference>
<dbReference type="Proteomes" id="UP001329825">
    <property type="component" value="Chromosome 11"/>
</dbReference>
<dbReference type="InterPro" id="IPR023674">
    <property type="entry name" value="Ribosomal_uL1-like"/>
</dbReference>
<dbReference type="InterPro" id="IPR016095">
    <property type="entry name" value="Ribosomal_uL1_3-a/b-sand"/>
</dbReference>
<name>A0ABZ1DAI0_9TREE</name>
<feature type="region of interest" description="Disordered" evidence="4">
    <location>
        <begin position="106"/>
        <end position="177"/>
    </location>
</feature>
<feature type="compositionally biased region" description="Polar residues" evidence="4">
    <location>
        <begin position="156"/>
        <end position="177"/>
    </location>
</feature>
<dbReference type="PANTHER" id="PTHR36427">
    <property type="entry name" value="54S RIBOSOMAL PROTEIN L1, MITOCHONDRIAL"/>
    <property type="match status" value="1"/>
</dbReference>
<dbReference type="EMBL" id="CP141891">
    <property type="protein sequence ID" value="WRT70816.1"/>
    <property type="molecule type" value="Genomic_DNA"/>
</dbReference>
<feature type="compositionally biased region" description="Low complexity" evidence="4">
    <location>
        <begin position="211"/>
        <end position="227"/>
    </location>
</feature>
<dbReference type="Gene3D" id="3.40.50.790">
    <property type="match status" value="1"/>
</dbReference>
<feature type="compositionally biased region" description="Polar residues" evidence="4">
    <location>
        <begin position="8"/>
        <end position="24"/>
    </location>
</feature>
<evidence type="ECO:0000256" key="4">
    <source>
        <dbReference type="SAM" id="MobiDB-lite"/>
    </source>
</evidence>
<feature type="compositionally biased region" description="Low complexity" evidence="4">
    <location>
        <begin position="25"/>
        <end position="48"/>
    </location>
</feature>
<dbReference type="Pfam" id="PF00687">
    <property type="entry name" value="Ribosomal_L1"/>
    <property type="match status" value="1"/>
</dbReference>
<organism evidence="5 6">
    <name type="scientific">Kwoniella shivajii</name>
    <dbReference type="NCBI Taxonomy" id="564305"/>
    <lineage>
        <taxon>Eukaryota</taxon>
        <taxon>Fungi</taxon>
        <taxon>Dikarya</taxon>
        <taxon>Basidiomycota</taxon>
        <taxon>Agaricomycotina</taxon>
        <taxon>Tremellomycetes</taxon>
        <taxon>Tremellales</taxon>
        <taxon>Cryptococcaceae</taxon>
        <taxon>Kwoniella</taxon>
    </lineage>
</organism>
<feature type="region of interest" description="Disordered" evidence="4">
    <location>
        <begin position="1"/>
        <end position="85"/>
    </location>
</feature>